<sequence length="219" mass="24422">RPPSNPLVLLNNVTVVGVLLATLVFVEGPTSSQSTAASVRDVFGYVLTVVSVVKTVLTIVSVVAEGFAKRSHQTSLHKVKEQVNAERQSQTNVLFWLSEAAESQAFSEPQAADRCDLQLPSVAVSPSPYYRTTPRRSLNTAALDAQIDHLLQHSLYAPLVQRSSTEHDPVALLHQHLQQQQQWDRAQQFTMKLLVTRAARNAKFFDAYKTWDQEMGRDK</sequence>
<name>A0A0S4J7F8_BODSA</name>
<proteinExistence type="predicted"/>
<organism evidence="2 3">
    <name type="scientific">Bodo saltans</name>
    <name type="common">Flagellated protozoan</name>
    <dbReference type="NCBI Taxonomy" id="75058"/>
    <lineage>
        <taxon>Eukaryota</taxon>
        <taxon>Discoba</taxon>
        <taxon>Euglenozoa</taxon>
        <taxon>Kinetoplastea</taxon>
        <taxon>Metakinetoplastina</taxon>
        <taxon>Eubodonida</taxon>
        <taxon>Bodonidae</taxon>
        <taxon>Bodo</taxon>
    </lineage>
</organism>
<dbReference type="Proteomes" id="UP000051952">
    <property type="component" value="Unassembled WGS sequence"/>
</dbReference>
<dbReference type="EMBL" id="CYKH01001198">
    <property type="protein sequence ID" value="CUG85813.1"/>
    <property type="molecule type" value="Genomic_DNA"/>
</dbReference>
<feature type="transmembrane region" description="Helical" evidence="1">
    <location>
        <begin position="7"/>
        <end position="26"/>
    </location>
</feature>
<gene>
    <name evidence="2" type="ORF">BSAL_90795</name>
</gene>
<protein>
    <submittedName>
        <fullName evidence="2">Membrane-associated protein, putative</fullName>
    </submittedName>
</protein>
<reference evidence="3" key="1">
    <citation type="submission" date="2015-09" db="EMBL/GenBank/DDBJ databases">
        <authorList>
            <consortium name="Pathogen Informatics"/>
        </authorList>
    </citation>
    <scope>NUCLEOTIDE SEQUENCE [LARGE SCALE GENOMIC DNA]</scope>
    <source>
        <strain evidence="3">Lake Konstanz</strain>
    </source>
</reference>
<dbReference type="VEuPathDB" id="TriTrypDB:BSAL_90795"/>
<accession>A0A0S4J7F8</accession>
<evidence type="ECO:0000256" key="1">
    <source>
        <dbReference type="SAM" id="Phobius"/>
    </source>
</evidence>
<keyword evidence="1" id="KW-0472">Membrane</keyword>
<feature type="transmembrane region" description="Helical" evidence="1">
    <location>
        <begin position="46"/>
        <end position="68"/>
    </location>
</feature>
<feature type="non-terminal residue" evidence="2">
    <location>
        <position position="1"/>
    </location>
</feature>
<keyword evidence="1" id="KW-0812">Transmembrane</keyword>
<keyword evidence="3" id="KW-1185">Reference proteome</keyword>
<evidence type="ECO:0000313" key="2">
    <source>
        <dbReference type="EMBL" id="CUG85813.1"/>
    </source>
</evidence>
<dbReference type="AlphaFoldDB" id="A0A0S4J7F8"/>
<evidence type="ECO:0000313" key="3">
    <source>
        <dbReference type="Proteomes" id="UP000051952"/>
    </source>
</evidence>
<keyword evidence="1" id="KW-1133">Transmembrane helix</keyword>